<dbReference type="AlphaFoldDB" id="D9QG04"/>
<dbReference type="STRING" id="633149.Bresu_3240"/>
<evidence type="ECO:0000313" key="1">
    <source>
        <dbReference type="EMBL" id="ADL02546.1"/>
    </source>
</evidence>
<dbReference type="InParanoid" id="D9QG04"/>
<dbReference type="InterPro" id="IPR010239">
    <property type="entry name" value="CHP02001"/>
</dbReference>
<accession>D9QG04</accession>
<dbReference type="NCBIfam" id="TIGR02001">
    <property type="entry name" value="gcw_chp"/>
    <property type="match status" value="1"/>
</dbReference>
<keyword evidence="2" id="KW-1185">Reference proteome</keyword>
<dbReference type="Pfam" id="PF09694">
    <property type="entry name" value="Gcw_chp"/>
    <property type="match status" value="1"/>
</dbReference>
<organism evidence="1 2">
    <name type="scientific">Brevundimonas subvibrioides (strain ATCC 15264 / DSM 4735 / LMG 14903 / NBRC 16000 / CB 81)</name>
    <name type="common">Caulobacter subvibrioides</name>
    <dbReference type="NCBI Taxonomy" id="633149"/>
    <lineage>
        <taxon>Bacteria</taxon>
        <taxon>Pseudomonadati</taxon>
        <taxon>Pseudomonadota</taxon>
        <taxon>Alphaproteobacteria</taxon>
        <taxon>Caulobacterales</taxon>
        <taxon>Caulobacteraceae</taxon>
        <taxon>Brevundimonas</taxon>
    </lineage>
</organism>
<name>D9QG04_BRESC</name>
<dbReference type="InterPro" id="IPR023614">
    <property type="entry name" value="Porin_dom_sf"/>
</dbReference>
<evidence type="ECO:0008006" key="3">
    <source>
        <dbReference type="Google" id="ProtNLM"/>
    </source>
</evidence>
<dbReference type="Gene3D" id="2.40.160.10">
    <property type="entry name" value="Porin"/>
    <property type="match status" value="1"/>
</dbReference>
<evidence type="ECO:0000313" key="2">
    <source>
        <dbReference type="Proteomes" id="UP000002696"/>
    </source>
</evidence>
<dbReference type="HOGENOM" id="CLU_074587_3_0_5"/>
<dbReference type="eggNOG" id="ENOG5031EYZ">
    <property type="taxonomic scope" value="Bacteria"/>
</dbReference>
<reference evidence="2" key="1">
    <citation type="journal article" date="2011" name="J. Bacteriol.">
        <title>Genome sequences of eight morphologically diverse alphaproteobacteria.</title>
        <authorList>
            <consortium name="US DOE Joint Genome Institute"/>
            <person name="Brown P.J."/>
            <person name="Kysela D.T."/>
            <person name="Buechlein A."/>
            <person name="Hemmerich C."/>
            <person name="Brun Y.V."/>
        </authorList>
    </citation>
    <scope>NUCLEOTIDE SEQUENCE [LARGE SCALE GENOMIC DNA]</scope>
    <source>
        <strain evidence="2">ATCC 15264 / DSM 4735 / LMG 14903 / NBRC 16000 / CB 81</strain>
    </source>
</reference>
<gene>
    <name evidence="1" type="ordered locus">Bresu_3240</name>
</gene>
<dbReference type="Proteomes" id="UP000002696">
    <property type="component" value="Chromosome"/>
</dbReference>
<proteinExistence type="predicted"/>
<dbReference type="BioCyc" id="BSUB633149:G1GM8-3255-MONOMER"/>
<dbReference type="KEGG" id="bsb:Bresu_3240"/>
<dbReference type="SUPFAM" id="SSF56935">
    <property type="entry name" value="Porins"/>
    <property type="match status" value="1"/>
</dbReference>
<protein>
    <recommendedName>
        <fullName evidence="3">Porin</fullName>
    </recommendedName>
</protein>
<dbReference type="EMBL" id="CP002102">
    <property type="protein sequence ID" value="ADL02546.1"/>
    <property type="molecule type" value="Genomic_DNA"/>
</dbReference>
<sequence length="255" mass="26904">MSSPFLKAPSMSRKSRFKASGSNDALFAGACLVAIVVFGIASHADAQTTPPEVAWNVAIGSDYVFRGVSQTGEDPALSGGIDLTSGSFYVGAWASNVAFPGDDDTDAEIDLYGGVRPEVAGFNLDLGVVGYLYTNQPDGADYSYAEIKAAASRAVGPATLGAAVYWSPDFFGASEDEATYVEANAAFSPADRWTVSGALGRQFVSSDFDYTTWNAGVTYALTDRLGLDVRYSDTDEHDFGDIYGARAFASLKAVF</sequence>